<protein>
    <recommendedName>
        <fullName evidence="3">Hemerythrin HHE cation binding domain-containing protein</fullName>
    </recommendedName>
</protein>
<sequence>MEPDAFPTSGPARHFEREHHHLESQLHDHLLDVIGGDFAGALQRLVAWRAALARHIEIENTQLLPHVPEGARWAARVYLVEHDRIALLADEYLERVRAAAARPPSGERERREAILALVDSAHALRHVIEHHHEREHTALAHELPQELQAAAWSRGLRGAG</sequence>
<evidence type="ECO:0000313" key="2">
    <source>
        <dbReference type="Proteomes" id="UP000246483"/>
    </source>
</evidence>
<dbReference type="Proteomes" id="UP000246483">
    <property type="component" value="Unassembled WGS sequence"/>
</dbReference>
<organism evidence="1 2">
    <name type="scientific">Melaminivora alkalimesophila</name>
    <dbReference type="NCBI Taxonomy" id="1165852"/>
    <lineage>
        <taxon>Bacteria</taxon>
        <taxon>Pseudomonadati</taxon>
        <taxon>Pseudomonadota</taxon>
        <taxon>Betaproteobacteria</taxon>
        <taxon>Burkholderiales</taxon>
        <taxon>Comamonadaceae</taxon>
        <taxon>Melaminivora</taxon>
    </lineage>
</organism>
<proteinExistence type="predicted"/>
<reference evidence="1 2" key="1">
    <citation type="submission" date="2018-05" db="EMBL/GenBank/DDBJ databases">
        <title>Genomic Encyclopedia of Type Strains, Phase IV (KMG-IV): sequencing the most valuable type-strain genomes for metagenomic binning, comparative biology and taxonomic classification.</title>
        <authorList>
            <person name="Goeker M."/>
        </authorList>
    </citation>
    <scope>NUCLEOTIDE SEQUENCE [LARGE SCALE GENOMIC DNA]</scope>
    <source>
        <strain evidence="1 2">DSM 26006</strain>
    </source>
</reference>
<keyword evidence="2" id="KW-1185">Reference proteome</keyword>
<dbReference type="AlphaFoldDB" id="A0A317RFA1"/>
<dbReference type="RefSeq" id="WP_040437229.1">
    <property type="nucleotide sequence ID" value="NZ_ALEE01000825.1"/>
</dbReference>
<comment type="caution">
    <text evidence="1">The sequence shown here is derived from an EMBL/GenBank/DDBJ whole genome shotgun (WGS) entry which is preliminary data.</text>
</comment>
<dbReference type="EMBL" id="QGUB01000001">
    <property type="protein sequence ID" value="PWW48842.1"/>
    <property type="molecule type" value="Genomic_DNA"/>
</dbReference>
<evidence type="ECO:0000313" key="1">
    <source>
        <dbReference type="EMBL" id="PWW48842.1"/>
    </source>
</evidence>
<accession>A0A317RFA1</accession>
<evidence type="ECO:0008006" key="3">
    <source>
        <dbReference type="Google" id="ProtNLM"/>
    </source>
</evidence>
<gene>
    <name evidence="1" type="ORF">DFR36_101351</name>
</gene>
<dbReference type="OrthoDB" id="8913272at2"/>
<name>A0A317RFA1_9BURK</name>